<feature type="compositionally biased region" description="Basic residues" evidence="4">
    <location>
        <begin position="1253"/>
        <end position="1264"/>
    </location>
</feature>
<evidence type="ECO:0000259" key="5">
    <source>
        <dbReference type="PROSITE" id="PS50600"/>
    </source>
</evidence>
<dbReference type="Pfam" id="PF02902">
    <property type="entry name" value="Peptidase_C48"/>
    <property type="match status" value="1"/>
</dbReference>
<feature type="region of interest" description="Disordered" evidence="4">
    <location>
        <begin position="400"/>
        <end position="580"/>
    </location>
</feature>
<dbReference type="Gene3D" id="2.60.120.650">
    <property type="entry name" value="Cupin"/>
    <property type="match status" value="1"/>
</dbReference>
<dbReference type="SUPFAM" id="SSF51197">
    <property type="entry name" value="Clavaminate synthase-like"/>
    <property type="match status" value="1"/>
</dbReference>
<feature type="compositionally biased region" description="Basic and acidic residues" evidence="4">
    <location>
        <begin position="1723"/>
        <end position="1733"/>
    </location>
</feature>
<comment type="caution">
    <text evidence="6">The sequence shown here is derived from an EMBL/GenBank/DDBJ whole genome shotgun (WGS) entry which is preliminary data.</text>
</comment>
<dbReference type="Gene3D" id="3.40.395.10">
    <property type="entry name" value="Adenoviral Proteinase, Chain A"/>
    <property type="match status" value="1"/>
</dbReference>
<dbReference type="Proteomes" id="UP001465976">
    <property type="component" value="Unassembled WGS sequence"/>
</dbReference>
<feature type="region of interest" description="Disordered" evidence="4">
    <location>
        <begin position="1157"/>
        <end position="1388"/>
    </location>
</feature>
<evidence type="ECO:0000256" key="4">
    <source>
        <dbReference type="SAM" id="MobiDB-lite"/>
    </source>
</evidence>
<feature type="compositionally biased region" description="Basic and acidic residues" evidence="4">
    <location>
        <begin position="1298"/>
        <end position="1326"/>
    </location>
</feature>
<name>A0ABR3FBV4_9AGAR</name>
<evidence type="ECO:0000313" key="6">
    <source>
        <dbReference type="EMBL" id="KAL0572757.1"/>
    </source>
</evidence>
<dbReference type="SUPFAM" id="SSF54001">
    <property type="entry name" value="Cysteine proteinases"/>
    <property type="match status" value="1"/>
</dbReference>
<protein>
    <recommendedName>
        <fullName evidence="5">Ubiquitin-like protease family profile domain-containing protein</fullName>
    </recommendedName>
</protein>
<feature type="compositionally biased region" description="Acidic residues" evidence="4">
    <location>
        <begin position="349"/>
        <end position="360"/>
    </location>
</feature>
<keyword evidence="3" id="KW-0378">Hydrolase</keyword>
<dbReference type="EMBL" id="JBAHYK010000587">
    <property type="protein sequence ID" value="KAL0572757.1"/>
    <property type="molecule type" value="Genomic_DNA"/>
</dbReference>
<accession>A0ABR3FBV4</accession>
<comment type="similarity">
    <text evidence="1">Belongs to the peptidase C48 family.</text>
</comment>
<dbReference type="InterPro" id="IPR038765">
    <property type="entry name" value="Papain-like_cys_pep_sf"/>
</dbReference>
<feature type="domain" description="Ubiquitin-like protease family profile" evidence="5">
    <location>
        <begin position="1446"/>
        <end position="1614"/>
    </location>
</feature>
<dbReference type="InterPro" id="IPR003653">
    <property type="entry name" value="Peptidase_C48_C"/>
</dbReference>
<feature type="compositionally biased region" description="Basic and acidic residues" evidence="4">
    <location>
        <begin position="428"/>
        <end position="451"/>
    </location>
</feature>
<keyword evidence="2" id="KW-0645">Protease</keyword>
<evidence type="ECO:0000256" key="3">
    <source>
        <dbReference type="ARBA" id="ARBA00022801"/>
    </source>
</evidence>
<keyword evidence="7" id="KW-1185">Reference proteome</keyword>
<evidence type="ECO:0000256" key="1">
    <source>
        <dbReference type="ARBA" id="ARBA00005234"/>
    </source>
</evidence>
<sequence>MGPPPVVSPREPTRHPNSLIAGLNSLPWATKLMTLKTLQEQTDLVHPEYRVACRSTYRDFDSSWARKGFKGASLENIFFKNGIRVGDATLQYMHRMLWNSRLLEVVTLVGKTPPERLQMLEYPAVCRTRFTNVPHANGFPALKDWAGLIRQLRVAMNQALKNGIKSGQAAPRKDDDSYSGLKLLLWQAKEYDSYRLQAHLGQVFENLSAAVLHVSLFKLGKADVPSGKEDLSSYLMELANGATGREGQYAEEIEKTPWARRRSARLRGPLYAALAISPLILLAKSCLMSSDVKRFTRDVVELLDGESLEREDAVFFNLEQGEPVDRENTPAILGAFMKYASAASTGSVEETDGDDMEEGEDTAHKEDVDMGDTSCPEEQDGPAKVSAVPTVGVSVAGTELEKNRQHGDGMEQPVPDQIAEDNSAQTKRAVEPGETKSIGDKEPPRDDDETKQNPIASVRIDIEDIRLAGNESDLTDAEDPDAENDGDDDSIEEELAETAGLLKRKPRRSKAAAFQSNGKRSTRTTTGNKGKSSGSKNQVSRSKPAAKAGVKREKKAATKAPVEEVNEVDTHDRLNLDKSPDRWLGPEFQLRDYVGGGPFKYKPESYEPQVLKDIIRLFAAANQTNVEYLDTSHFSVPIQQSEILERRDAPKPHPAIQVINHDELAKYSRRHLQSLFRESNLIIRGSPIAVRDQEWNEHNIGAIGDLEEMRQVHDYSLRGREGAAANDHIQLGTLQEVIDEGRQKHPIQINCLDIPGLPSHGCYNGTALQSCTRAYQCTRSQFPNLKYPMGVNNWHLLATRHCSHPAHIDTNGYATVIAPQIGAKLFFLLVPANEADDFNKANGSLLFADTEENMENDLGMAVVPVMLRPGDALLMRPCTYHYVVTLDNSLCHGSHFMCASTMTDTCYGILHTFTHWDTITNQDDHEHRATLARMMIFWAQRIVKPFFWDQGADMVEDLPNVKTIAGFLDFLSVYNIIVLGSLLWHERYVGGALEQGIPELYREARAKSETILEYIDQNMSIRLVDSIWHSNYDNADPIPPGMTRVYDIRNRYLIHQVLSLHTAVKKRDERRASKDRHGNRFKKALLHDLAEFPPEVQEEIRQRIEETLDDPSYNWKGRYRDDNLQWAVCRVTDHGPPVLSADQYHDPYVNIRNAAKRKVVSRSDPLSSSGSEIVQELERDVPPPYSEQDMDVDGCGDLAAEDKGKGGDEANGEKRSVGEQSQGREEDDSEPPPSPHKRPIGSVDVDNVEPNTNKKRKMSNKAGKHTGMGVDGNRQEKDGSNMDLDVSPEQALKCKGKQNADADDKLPEASLSKEEKRRLRDLEVWPKLRMITFRHPPKKDKGGEEVQEEGKDGDSKDASDNEEEKTRSLAIQASKPSSSSSKFEPKEVSNIIDVDTQTGLCEHPAKNLDMDPAEIPWFKTELLPPIQDPDAEERVIPDATSPKRGWTVVTKEVAMLDEPRSMINGECITWGTLALQHFVKGQNTSVLGTGLFDRTSRTKLYRHSMSQEFWKRDTWLLPGHVNGNHWVLAIVKPKKSQVLLFESLAMRAVLDQWVATIKTKIRELVSGAIENGKELRYKSLLSLDDWTFHQLEPRKIQTNTRDCGVWVLWVASLVLRGYDYATPDEKYIGEFRKYVADLLRTFPARKSMPQEPEPEDGFEIQGPYTDEEDNAAQLDTSEGAMRVDSESCTAQGNGNAQSGGDTEMAEVSDHAEAGGNGQDEDGKETVKKMRENH</sequence>
<dbReference type="PROSITE" id="PS50600">
    <property type="entry name" value="ULP_PROTEASE"/>
    <property type="match status" value="1"/>
</dbReference>
<feature type="compositionally biased region" description="Basic and acidic residues" evidence="4">
    <location>
        <begin position="400"/>
        <end position="409"/>
    </location>
</feature>
<feature type="compositionally biased region" description="Basic and acidic residues" evidence="4">
    <location>
        <begin position="568"/>
        <end position="580"/>
    </location>
</feature>
<proteinExistence type="inferred from homology"/>
<gene>
    <name evidence="6" type="ORF">V5O48_009206</name>
</gene>
<feature type="compositionally biased region" description="Polar residues" evidence="4">
    <location>
        <begin position="1686"/>
        <end position="1700"/>
    </location>
</feature>
<feature type="compositionally biased region" description="Basic and acidic residues" evidence="4">
    <location>
        <begin position="1200"/>
        <end position="1217"/>
    </location>
</feature>
<reference evidence="6 7" key="1">
    <citation type="submission" date="2024-02" db="EMBL/GenBank/DDBJ databases">
        <title>A draft genome for the cacao thread blight pathogen Marasmius crinis-equi.</title>
        <authorList>
            <person name="Cohen S.P."/>
            <person name="Baruah I.K."/>
            <person name="Amoako-Attah I."/>
            <person name="Bukari Y."/>
            <person name="Meinhardt L.W."/>
            <person name="Bailey B.A."/>
        </authorList>
    </citation>
    <scope>NUCLEOTIDE SEQUENCE [LARGE SCALE GENOMIC DNA]</scope>
    <source>
        <strain evidence="6 7">GH-76</strain>
    </source>
</reference>
<feature type="region of interest" description="Disordered" evidence="4">
    <location>
        <begin position="344"/>
        <end position="388"/>
    </location>
</feature>
<evidence type="ECO:0000313" key="7">
    <source>
        <dbReference type="Proteomes" id="UP001465976"/>
    </source>
</evidence>
<feature type="compositionally biased region" description="Basic and acidic residues" evidence="4">
    <location>
        <begin position="1339"/>
        <end position="1367"/>
    </location>
</feature>
<feature type="region of interest" description="Disordered" evidence="4">
    <location>
        <begin position="1669"/>
        <end position="1733"/>
    </location>
</feature>
<organism evidence="6 7">
    <name type="scientific">Marasmius crinis-equi</name>
    <dbReference type="NCBI Taxonomy" id="585013"/>
    <lineage>
        <taxon>Eukaryota</taxon>
        <taxon>Fungi</taxon>
        <taxon>Dikarya</taxon>
        <taxon>Basidiomycota</taxon>
        <taxon>Agaricomycotina</taxon>
        <taxon>Agaricomycetes</taxon>
        <taxon>Agaricomycetidae</taxon>
        <taxon>Agaricales</taxon>
        <taxon>Marasmiineae</taxon>
        <taxon>Marasmiaceae</taxon>
        <taxon>Marasmius</taxon>
    </lineage>
</organism>
<feature type="compositionally biased region" description="Acidic residues" evidence="4">
    <location>
        <begin position="473"/>
        <end position="496"/>
    </location>
</feature>
<evidence type="ECO:0000256" key="2">
    <source>
        <dbReference type="ARBA" id="ARBA00022670"/>
    </source>
</evidence>
<feature type="compositionally biased region" description="Polar residues" evidence="4">
    <location>
        <begin position="514"/>
        <end position="541"/>
    </location>
</feature>